<dbReference type="Proteomes" id="UP000002628">
    <property type="component" value="Segment"/>
</dbReference>
<dbReference type="OrthoDB" id="41578at10239"/>
<sequence length="77" mass="8355">MTDAMKHYRHSVSGVVSEMTEAQAAAFPDYLEEVPEGTKSYVQGMFKPGKVGEHENPEPETEAQPTGQKATTGKKTA</sequence>
<protein>
    <submittedName>
        <fullName evidence="2">Uncharacterized protein</fullName>
    </submittedName>
</protein>
<evidence type="ECO:0000313" key="2">
    <source>
        <dbReference type="EMBL" id="ACY35922.1"/>
    </source>
</evidence>
<name>D0U210_9CAUD</name>
<proteinExistence type="predicted"/>
<feature type="region of interest" description="Disordered" evidence="1">
    <location>
        <begin position="42"/>
        <end position="77"/>
    </location>
</feature>
<dbReference type="RefSeq" id="YP_003359117.1">
    <property type="nucleotide sequence ID" value="NC_013698.1"/>
</dbReference>
<dbReference type="EMBL" id="GQ241246">
    <property type="protein sequence ID" value="ACY35922.1"/>
    <property type="molecule type" value="Genomic_DNA"/>
</dbReference>
<evidence type="ECO:0000256" key="1">
    <source>
        <dbReference type="SAM" id="MobiDB-lite"/>
    </source>
</evidence>
<dbReference type="KEGG" id="vg:8684212"/>
<keyword evidence="3" id="KW-1185">Reference proteome</keyword>
<accession>D0U210</accession>
<gene>
    <name evidence="2" type="ORF">CMP1-26</name>
</gene>
<feature type="compositionally biased region" description="Low complexity" evidence="1">
    <location>
        <begin position="66"/>
        <end position="77"/>
    </location>
</feature>
<reference evidence="2 3" key="1">
    <citation type="journal article" date="2010" name="Microbiology">
        <title>The endolysins of bacteriophages CMP1 and CN77 are specific for the lysis of Clavibacter michiganensis strains.</title>
        <authorList>
            <person name="Wittmann J."/>
            <person name="Eichenlaub R."/>
            <person name="Dreiseikelmann B."/>
        </authorList>
    </citation>
    <scope>NUCLEOTIDE SEQUENCE [LARGE SCALE GENOMIC DNA]</scope>
</reference>
<evidence type="ECO:0000313" key="3">
    <source>
        <dbReference type="Proteomes" id="UP000002628"/>
    </source>
</evidence>
<dbReference type="GeneID" id="8684212"/>
<organism evidence="2 3">
    <name type="scientific">Clavibacter phage CMP1</name>
    <dbReference type="NCBI Taxonomy" id="686439"/>
    <lineage>
        <taxon>Viruses</taxon>
        <taxon>Duplodnaviria</taxon>
        <taxon>Heunggongvirae</taxon>
        <taxon>Uroviricota</taxon>
        <taxon>Caudoviricetes</taxon>
        <taxon>Cimpunavirus</taxon>
        <taxon>Cimpunavirus CMP1</taxon>
    </lineage>
</organism>